<comment type="similarity">
    <text evidence="1 5">Belongs to the universal ribosomal protein uL29 family.</text>
</comment>
<dbReference type="InterPro" id="IPR050063">
    <property type="entry name" value="Ribosomal_protein_uL29"/>
</dbReference>
<protein>
    <recommendedName>
        <fullName evidence="4 5">Large ribosomal subunit protein uL29</fullName>
    </recommendedName>
</protein>
<accession>A0A9D7LK28</accession>
<evidence type="ECO:0000313" key="6">
    <source>
        <dbReference type="EMBL" id="MBK8889270.1"/>
    </source>
</evidence>
<dbReference type="EMBL" id="JADKBR010000001">
    <property type="protein sequence ID" value="MBK8889270.1"/>
    <property type="molecule type" value="Genomic_DNA"/>
</dbReference>
<gene>
    <name evidence="5 6" type="primary">rpmC</name>
    <name evidence="6" type="ORF">IPN75_02220</name>
</gene>
<dbReference type="SUPFAM" id="SSF46561">
    <property type="entry name" value="Ribosomal protein L29 (L29p)"/>
    <property type="match status" value="1"/>
</dbReference>
<dbReference type="PANTHER" id="PTHR10916">
    <property type="entry name" value="60S RIBOSOMAL PROTEIN L35/50S RIBOSOMAL PROTEIN L29"/>
    <property type="match status" value="1"/>
</dbReference>
<dbReference type="GO" id="GO:0022625">
    <property type="term" value="C:cytosolic large ribosomal subunit"/>
    <property type="evidence" value="ECO:0007669"/>
    <property type="project" value="TreeGrafter"/>
</dbReference>
<name>A0A9D7LK28_9RHOO</name>
<evidence type="ECO:0000256" key="5">
    <source>
        <dbReference type="HAMAP-Rule" id="MF_00374"/>
    </source>
</evidence>
<dbReference type="PANTHER" id="PTHR10916:SF0">
    <property type="entry name" value="LARGE RIBOSOMAL SUBUNIT PROTEIN UL29C"/>
    <property type="match status" value="1"/>
</dbReference>
<dbReference type="Pfam" id="PF00831">
    <property type="entry name" value="Ribosomal_L29"/>
    <property type="match status" value="1"/>
</dbReference>
<dbReference type="HAMAP" id="MF_00374">
    <property type="entry name" value="Ribosomal_uL29"/>
    <property type="match status" value="1"/>
</dbReference>
<dbReference type="AlphaFoldDB" id="A0A9D7LK28"/>
<evidence type="ECO:0000256" key="4">
    <source>
        <dbReference type="ARBA" id="ARBA00035204"/>
    </source>
</evidence>
<evidence type="ECO:0000256" key="2">
    <source>
        <dbReference type="ARBA" id="ARBA00022980"/>
    </source>
</evidence>
<proteinExistence type="inferred from homology"/>
<keyword evidence="2 5" id="KW-0689">Ribosomal protein</keyword>
<organism evidence="6 7">
    <name type="scientific">Candidatus Dechloromonas phosphorivorans</name>
    <dbReference type="NCBI Taxonomy" id="2899244"/>
    <lineage>
        <taxon>Bacteria</taxon>
        <taxon>Pseudomonadati</taxon>
        <taxon>Pseudomonadota</taxon>
        <taxon>Betaproteobacteria</taxon>
        <taxon>Rhodocyclales</taxon>
        <taxon>Azonexaceae</taxon>
        <taxon>Dechloromonas</taxon>
    </lineage>
</organism>
<evidence type="ECO:0000256" key="1">
    <source>
        <dbReference type="ARBA" id="ARBA00009254"/>
    </source>
</evidence>
<dbReference type="GO" id="GO:0006412">
    <property type="term" value="P:translation"/>
    <property type="evidence" value="ECO:0007669"/>
    <property type="project" value="UniProtKB-UniRule"/>
</dbReference>
<dbReference type="FunFam" id="1.10.287.310:FF:000001">
    <property type="entry name" value="50S ribosomal protein L29"/>
    <property type="match status" value="1"/>
</dbReference>
<dbReference type="Gene3D" id="1.10.287.310">
    <property type="match status" value="1"/>
</dbReference>
<dbReference type="CDD" id="cd00427">
    <property type="entry name" value="Ribosomal_L29_HIP"/>
    <property type="match status" value="1"/>
</dbReference>
<evidence type="ECO:0000256" key="3">
    <source>
        <dbReference type="ARBA" id="ARBA00023274"/>
    </source>
</evidence>
<dbReference type="GO" id="GO:0003735">
    <property type="term" value="F:structural constituent of ribosome"/>
    <property type="evidence" value="ECO:0007669"/>
    <property type="project" value="InterPro"/>
</dbReference>
<keyword evidence="3 5" id="KW-0687">Ribonucleoprotein</keyword>
<comment type="caution">
    <text evidence="6">The sequence shown here is derived from an EMBL/GenBank/DDBJ whole genome shotgun (WGS) entry which is preliminary data.</text>
</comment>
<dbReference type="InterPro" id="IPR036049">
    <property type="entry name" value="Ribosomal_uL29_sf"/>
</dbReference>
<dbReference type="Proteomes" id="UP000808146">
    <property type="component" value="Unassembled WGS sequence"/>
</dbReference>
<dbReference type="InterPro" id="IPR001854">
    <property type="entry name" value="Ribosomal_uL29"/>
</dbReference>
<evidence type="ECO:0000313" key="7">
    <source>
        <dbReference type="Proteomes" id="UP000808146"/>
    </source>
</evidence>
<dbReference type="NCBIfam" id="TIGR00012">
    <property type="entry name" value="L29"/>
    <property type="match status" value="1"/>
</dbReference>
<reference evidence="6" key="1">
    <citation type="submission" date="2020-10" db="EMBL/GenBank/DDBJ databases">
        <title>Connecting structure to function with the recovery of over 1000 high-quality activated sludge metagenome-assembled genomes encoding full-length rRNA genes using long-read sequencing.</title>
        <authorList>
            <person name="Singleton C.M."/>
            <person name="Petriglieri F."/>
            <person name="Kristensen J.M."/>
            <person name="Kirkegaard R.H."/>
            <person name="Michaelsen T.Y."/>
            <person name="Andersen M.H."/>
            <person name="Karst S.M."/>
            <person name="Dueholm M.S."/>
            <person name="Nielsen P.H."/>
            <person name="Albertsen M."/>
        </authorList>
    </citation>
    <scope>NUCLEOTIDE SEQUENCE</scope>
    <source>
        <strain evidence="6">OdNE_18-Q3-R46-58_BAT3C.305</strain>
    </source>
</reference>
<sequence>MKASELRTKSADELNKELLDLLRAQFGLRMQLATQQLSNFSQISKVRRDIARVRTLIREKVVQQ</sequence>